<dbReference type="Proteomes" id="UP000308489">
    <property type="component" value="Chromosome 1"/>
</dbReference>
<dbReference type="InterPro" id="IPR012347">
    <property type="entry name" value="Ferritin-like"/>
</dbReference>
<dbReference type="Gene3D" id="1.20.1260.10">
    <property type="match status" value="1"/>
</dbReference>
<keyword evidence="2" id="KW-1185">Reference proteome</keyword>
<dbReference type="KEGG" id="hhw:NCTC503_00885"/>
<accession>A0A4U9R472</accession>
<organism evidence="1 2">
    <name type="scientific">Hathewaya histolytica</name>
    <name type="common">Clostridium histolyticum</name>
    <dbReference type="NCBI Taxonomy" id="1498"/>
    <lineage>
        <taxon>Bacteria</taxon>
        <taxon>Bacillati</taxon>
        <taxon>Bacillota</taxon>
        <taxon>Clostridia</taxon>
        <taxon>Eubacteriales</taxon>
        <taxon>Clostridiaceae</taxon>
        <taxon>Hathewaya</taxon>
    </lineage>
</organism>
<sequence length="92" mass="10480">MHTTPNLSEKELMQDLLTTEKQVIGAYSVGITETSCPNLRNVLVNNFTKEQNIQYKVFDAMKQKGWYPTKDAQTADVQQVKSQATQMLNDLK</sequence>
<reference evidence="1 2" key="1">
    <citation type="submission" date="2019-05" db="EMBL/GenBank/DDBJ databases">
        <authorList>
            <consortium name="Pathogen Informatics"/>
        </authorList>
    </citation>
    <scope>NUCLEOTIDE SEQUENCE [LARGE SCALE GENOMIC DNA]</scope>
    <source>
        <strain evidence="1 2">NCTC503</strain>
    </source>
</reference>
<gene>
    <name evidence="1" type="primary">cotF</name>
    <name evidence="1" type="ORF">NCTC503_00885</name>
</gene>
<dbReference type="Pfam" id="PF07875">
    <property type="entry name" value="Coat_F"/>
    <property type="match status" value="1"/>
</dbReference>
<dbReference type="EMBL" id="LR590481">
    <property type="protein sequence ID" value="VTQ86162.1"/>
    <property type="molecule type" value="Genomic_DNA"/>
</dbReference>
<dbReference type="OrthoDB" id="1685263at2"/>
<evidence type="ECO:0000313" key="1">
    <source>
        <dbReference type="EMBL" id="VTQ86162.1"/>
    </source>
</evidence>
<protein>
    <submittedName>
        <fullName evidence="1">Coat F domain-containing protein</fullName>
    </submittedName>
</protein>
<name>A0A4U9R472_HATHI</name>
<evidence type="ECO:0000313" key="2">
    <source>
        <dbReference type="Proteomes" id="UP000308489"/>
    </source>
</evidence>
<dbReference type="RefSeq" id="WP_138209598.1">
    <property type="nucleotide sequence ID" value="NZ_CBCRUQ010000016.1"/>
</dbReference>
<dbReference type="AlphaFoldDB" id="A0A4U9R472"/>
<dbReference type="InterPro" id="IPR012851">
    <property type="entry name" value="Spore_coat_CotF-like"/>
</dbReference>
<proteinExistence type="predicted"/>